<evidence type="ECO:0000256" key="6">
    <source>
        <dbReference type="SAM" id="MobiDB-lite"/>
    </source>
</evidence>
<keyword evidence="5" id="KW-0694">RNA-binding</keyword>
<dbReference type="GO" id="GO:0006412">
    <property type="term" value="P:translation"/>
    <property type="evidence" value="ECO:0007669"/>
    <property type="project" value="UniProtKB-UniRule"/>
</dbReference>
<protein>
    <recommendedName>
        <fullName evidence="4 5">Large ribosomal subunit protein uL4</fullName>
    </recommendedName>
</protein>
<keyword evidence="5" id="KW-0699">rRNA-binding</keyword>
<dbReference type="NCBIfam" id="TIGR03953">
    <property type="entry name" value="rplD_bact"/>
    <property type="match status" value="1"/>
</dbReference>
<dbReference type="Gene3D" id="3.40.1370.10">
    <property type="match status" value="1"/>
</dbReference>
<dbReference type="AlphaFoldDB" id="A0A1G2S9Z9"/>
<comment type="subunit">
    <text evidence="5">Part of the 50S ribosomal subunit.</text>
</comment>
<feature type="compositionally biased region" description="Basic residues" evidence="6">
    <location>
        <begin position="62"/>
        <end position="76"/>
    </location>
</feature>
<feature type="region of interest" description="Disordered" evidence="6">
    <location>
        <begin position="49"/>
        <end position="88"/>
    </location>
</feature>
<evidence type="ECO:0000256" key="2">
    <source>
        <dbReference type="ARBA" id="ARBA00022980"/>
    </source>
</evidence>
<evidence type="ECO:0000256" key="1">
    <source>
        <dbReference type="ARBA" id="ARBA00010528"/>
    </source>
</evidence>
<evidence type="ECO:0000313" key="7">
    <source>
        <dbReference type="EMBL" id="OHA81894.1"/>
    </source>
</evidence>
<accession>A0A1G2S9Z9</accession>
<evidence type="ECO:0000256" key="4">
    <source>
        <dbReference type="ARBA" id="ARBA00035244"/>
    </source>
</evidence>
<keyword evidence="2 5" id="KW-0689">Ribosomal protein</keyword>
<organism evidence="7 8">
    <name type="scientific">Candidatus Yonathbacteria bacterium RIFCSPHIGHO2_01_FULL_51_10</name>
    <dbReference type="NCBI Taxonomy" id="1802723"/>
    <lineage>
        <taxon>Bacteria</taxon>
        <taxon>Candidatus Yonathiibacteriota</taxon>
    </lineage>
</organism>
<evidence type="ECO:0000313" key="8">
    <source>
        <dbReference type="Proteomes" id="UP000176997"/>
    </source>
</evidence>
<dbReference type="GO" id="GO:1990904">
    <property type="term" value="C:ribonucleoprotein complex"/>
    <property type="evidence" value="ECO:0007669"/>
    <property type="project" value="UniProtKB-KW"/>
</dbReference>
<comment type="function">
    <text evidence="5">Forms part of the polypeptide exit tunnel.</text>
</comment>
<comment type="similarity">
    <text evidence="1 5">Belongs to the universal ribosomal protein uL4 family.</text>
</comment>
<comment type="function">
    <text evidence="5">One of the primary rRNA binding proteins, this protein initially binds near the 5'-end of the 23S rRNA. It is important during the early stages of 50S assembly. It makes multiple contacts with different domains of the 23S rRNA in the assembled 50S subunit and ribosome.</text>
</comment>
<comment type="caution">
    <text evidence="7">The sequence shown here is derived from an EMBL/GenBank/DDBJ whole genome shotgun (WGS) entry which is preliminary data.</text>
</comment>
<dbReference type="InterPro" id="IPR002136">
    <property type="entry name" value="Ribosomal_uL4"/>
</dbReference>
<dbReference type="PANTHER" id="PTHR10746">
    <property type="entry name" value="50S RIBOSOMAL PROTEIN L4"/>
    <property type="match status" value="1"/>
</dbReference>
<dbReference type="HAMAP" id="MF_01328_B">
    <property type="entry name" value="Ribosomal_uL4_B"/>
    <property type="match status" value="1"/>
</dbReference>
<sequence length="224" mass="24414">MAATVYDQKGKETGKITLPEAVFGVKWNADLVHQTVEAIRANLRTPVAHTKSRGEVSGGGKKPWRQKGTGRARHGSSRSPIWRGGGVAHGPRNDKVYAKKVNKKMRAKALYTILSKKFRTGEVLFVDALSFAEPKTKDAKAVISAFAGIKGYGTIATKRTNTTLVALSGRNIGAEKSFKNFGNMEVMQVKDLNPYAVLSYKYLVIESPETSVKTLASRMAKKTA</sequence>
<dbReference type="Proteomes" id="UP000176997">
    <property type="component" value="Unassembled WGS sequence"/>
</dbReference>
<evidence type="ECO:0000256" key="3">
    <source>
        <dbReference type="ARBA" id="ARBA00023274"/>
    </source>
</evidence>
<gene>
    <name evidence="5" type="primary">rplD</name>
    <name evidence="7" type="ORF">A2675_01925</name>
</gene>
<dbReference type="PANTHER" id="PTHR10746:SF6">
    <property type="entry name" value="LARGE RIBOSOMAL SUBUNIT PROTEIN UL4M"/>
    <property type="match status" value="1"/>
</dbReference>
<dbReference type="EMBL" id="MHUS01000007">
    <property type="protein sequence ID" value="OHA81894.1"/>
    <property type="molecule type" value="Genomic_DNA"/>
</dbReference>
<dbReference type="GO" id="GO:0005840">
    <property type="term" value="C:ribosome"/>
    <property type="evidence" value="ECO:0007669"/>
    <property type="project" value="UniProtKB-KW"/>
</dbReference>
<dbReference type="GO" id="GO:0019843">
    <property type="term" value="F:rRNA binding"/>
    <property type="evidence" value="ECO:0007669"/>
    <property type="project" value="UniProtKB-UniRule"/>
</dbReference>
<dbReference type="STRING" id="1802723.A2675_01925"/>
<reference evidence="7 8" key="1">
    <citation type="journal article" date="2016" name="Nat. Commun.">
        <title>Thousands of microbial genomes shed light on interconnected biogeochemical processes in an aquifer system.</title>
        <authorList>
            <person name="Anantharaman K."/>
            <person name="Brown C.T."/>
            <person name="Hug L.A."/>
            <person name="Sharon I."/>
            <person name="Castelle C.J."/>
            <person name="Probst A.J."/>
            <person name="Thomas B.C."/>
            <person name="Singh A."/>
            <person name="Wilkins M.J."/>
            <person name="Karaoz U."/>
            <person name="Brodie E.L."/>
            <person name="Williams K.H."/>
            <person name="Hubbard S.S."/>
            <person name="Banfield J.F."/>
        </authorList>
    </citation>
    <scope>NUCLEOTIDE SEQUENCE [LARGE SCALE GENOMIC DNA]</scope>
</reference>
<dbReference type="InterPro" id="IPR013005">
    <property type="entry name" value="Ribosomal_uL4-like"/>
</dbReference>
<dbReference type="Pfam" id="PF00573">
    <property type="entry name" value="Ribosomal_L4"/>
    <property type="match status" value="1"/>
</dbReference>
<dbReference type="SUPFAM" id="SSF52166">
    <property type="entry name" value="Ribosomal protein L4"/>
    <property type="match status" value="1"/>
</dbReference>
<proteinExistence type="inferred from homology"/>
<dbReference type="InterPro" id="IPR023574">
    <property type="entry name" value="Ribosomal_uL4_dom_sf"/>
</dbReference>
<name>A0A1G2S9Z9_9BACT</name>
<dbReference type="GO" id="GO:0003735">
    <property type="term" value="F:structural constituent of ribosome"/>
    <property type="evidence" value="ECO:0007669"/>
    <property type="project" value="InterPro"/>
</dbReference>
<evidence type="ECO:0000256" key="5">
    <source>
        <dbReference type="HAMAP-Rule" id="MF_01328"/>
    </source>
</evidence>
<keyword evidence="3 5" id="KW-0687">Ribonucleoprotein</keyword>